<dbReference type="Gene3D" id="3.90.1150.10">
    <property type="entry name" value="Aspartate Aminotransferase, domain 1"/>
    <property type="match status" value="1"/>
</dbReference>
<dbReference type="UniPathway" id="UPA00253">
    <property type="reaction ID" value="UER00329"/>
</dbReference>
<dbReference type="GO" id="GO:0019441">
    <property type="term" value="P:L-tryptophan catabolic process to kynurenine"/>
    <property type="evidence" value="ECO:0007669"/>
    <property type="project" value="TreeGrafter"/>
</dbReference>
<dbReference type="GO" id="GO:0043420">
    <property type="term" value="P:anthranilate metabolic process"/>
    <property type="evidence" value="ECO:0007669"/>
    <property type="project" value="TreeGrafter"/>
</dbReference>
<evidence type="ECO:0000256" key="5">
    <source>
        <dbReference type="NCBIfam" id="TIGR01814"/>
    </source>
</evidence>
<accession>A0A0Q9YT71</accession>
<dbReference type="FunFam" id="3.40.640.10:FF:000031">
    <property type="entry name" value="Kynureninase"/>
    <property type="match status" value="1"/>
</dbReference>
<keyword evidence="1 4" id="KW-0662">Pyridine nucleotide biosynthesis</keyword>
<dbReference type="GO" id="GO:0009435">
    <property type="term" value="P:NAD+ biosynthetic process"/>
    <property type="evidence" value="ECO:0007669"/>
    <property type="project" value="UniProtKB-UniRule"/>
</dbReference>
<comment type="function">
    <text evidence="4 6">Catalyzes the cleavage of L-kynurenine (L-Kyn) and L-3-hydroxykynurenine (L-3OHKyn) into anthranilic acid (AA) and 3-hydroxyanthranilic acid (3-OHAA), respectively.</text>
</comment>
<comment type="subunit">
    <text evidence="4 6">Homodimer.</text>
</comment>
<reference evidence="8" key="2">
    <citation type="journal article" date="2016" name="Genome Announc.">
        <title>Draft Genome Sequences of Two Novel Amoeba-Resistant Intranuclear Bacteria, 'Candidatus Berkiella cookevillensis' and 'Candidatus Berkiella aquae'.</title>
        <authorList>
            <person name="Mehari Y.T."/>
            <person name="Arivett B.A."/>
            <person name="Farone A.L."/>
            <person name="Gunderson J.H."/>
            <person name="Farone M.B."/>
        </authorList>
    </citation>
    <scope>NUCLEOTIDE SEQUENCE</scope>
    <source>
        <strain evidence="8">CC99</strain>
    </source>
</reference>
<dbReference type="PANTHER" id="PTHR14084">
    <property type="entry name" value="KYNURENINASE"/>
    <property type="match status" value="1"/>
</dbReference>
<evidence type="ECO:0000256" key="2">
    <source>
        <dbReference type="ARBA" id="ARBA00022801"/>
    </source>
</evidence>
<dbReference type="Proteomes" id="UP000051494">
    <property type="component" value="Unassembled WGS sequence"/>
</dbReference>
<name>A0A0Q9YT71_9GAMM</name>
<evidence type="ECO:0000256" key="3">
    <source>
        <dbReference type="ARBA" id="ARBA00022898"/>
    </source>
</evidence>
<comment type="catalytic activity">
    <reaction evidence="4 6">
        <text>L-kynurenine + H2O = anthranilate + L-alanine + H(+)</text>
        <dbReference type="Rhea" id="RHEA:16813"/>
        <dbReference type="ChEBI" id="CHEBI:15377"/>
        <dbReference type="ChEBI" id="CHEBI:15378"/>
        <dbReference type="ChEBI" id="CHEBI:16567"/>
        <dbReference type="ChEBI" id="CHEBI:57959"/>
        <dbReference type="ChEBI" id="CHEBI:57972"/>
        <dbReference type="EC" id="3.7.1.3"/>
    </reaction>
</comment>
<comment type="cofactor">
    <cofactor evidence="4 6">
        <name>pyridoxal 5'-phosphate</name>
        <dbReference type="ChEBI" id="CHEBI:597326"/>
    </cofactor>
</comment>
<dbReference type="InterPro" id="IPR010111">
    <property type="entry name" value="Kynureninase"/>
</dbReference>
<feature type="binding site" evidence="4">
    <location>
        <position position="95"/>
    </location>
    <ligand>
        <name>pyridoxal 5'-phosphate</name>
        <dbReference type="ChEBI" id="CHEBI:597326"/>
    </ligand>
</feature>
<dbReference type="EMBL" id="LKHV02000001">
    <property type="protein sequence ID" value="MCS5708290.1"/>
    <property type="molecule type" value="Genomic_DNA"/>
</dbReference>
<dbReference type="PATRIC" id="fig|1590042.3.peg.370"/>
<keyword evidence="3 4" id="KW-0663">Pyridoxal phosphate</keyword>
<feature type="binding site" evidence="4">
    <location>
        <position position="209"/>
    </location>
    <ligand>
        <name>pyridoxal 5'-phosphate</name>
        <dbReference type="ChEBI" id="CHEBI:597326"/>
    </ligand>
</feature>
<dbReference type="EC" id="3.7.1.3" evidence="4 5"/>
<dbReference type="PANTHER" id="PTHR14084:SF0">
    <property type="entry name" value="KYNURENINASE"/>
    <property type="match status" value="1"/>
</dbReference>
<feature type="binding site" evidence="4">
    <location>
        <position position="262"/>
    </location>
    <ligand>
        <name>pyridoxal 5'-phosphate</name>
        <dbReference type="ChEBI" id="CHEBI:597326"/>
    </ligand>
</feature>
<dbReference type="GO" id="GO:0097053">
    <property type="term" value="P:L-kynurenine catabolic process"/>
    <property type="evidence" value="ECO:0007669"/>
    <property type="project" value="UniProtKB-UniRule"/>
</dbReference>
<feature type="binding site" evidence="4">
    <location>
        <begin position="123"/>
        <end position="126"/>
    </location>
    <ligand>
        <name>pyridoxal 5'-phosphate</name>
        <dbReference type="ChEBI" id="CHEBI:597326"/>
    </ligand>
</feature>
<comment type="caution">
    <text evidence="7">The sequence shown here is derived from an EMBL/GenBank/DDBJ whole genome shotgun (WGS) entry which is preliminary data.</text>
</comment>
<dbReference type="STRING" id="437022.CC99x_00353"/>
<comment type="pathway">
    <text evidence="4 6">Cofactor biosynthesis; NAD(+) biosynthesis; quinolinate from L-kynurenine: step 2/3.</text>
</comment>
<feature type="binding site" evidence="4">
    <location>
        <position position="206"/>
    </location>
    <ligand>
        <name>pyridoxal 5'-phosphate</name>
        <dbReference type="ChEBI" id="CHEBI:597326"/>
    </ligand>
</feature>
<dbReference type="InterPro" id="IPR015422">
    <property type="entry name" value="PyrdxlP-dep_Trfase_small"/>
</dbReference>
<organism evidence="7">
    <name type="scientific">Candidatus Berkiella cookevillensis</name>
    <dbReference type="NCBI Taxonomy" id="437022"/>
    <lineage>
        <taxon>Bacteria</taxon>
        <taxon>Pseudomonadati</taxon>
        <taxon>Pseudomonadota</taxon>
        <taxon>Gammaproteobacteria</taxon>
        <taxon>Candidatus Berkiellales</taxon>
        <taxon>Candidatus Berkiellaceae</taxon>
        <taxon>Candidatus Berkiella</taxon>
    </lineage>
</organism>
<dbReference type="Pfam" id="PF22580">
    <property type="entry name" value="KYNU_C"/>
    <property type="match status" value="1"/>
</dbReference>
<evidence type="ECO:0000313" key="8">
    <source>
        <dbReference type="EMBL" id="MCS5708290.1"/>
    </source>
</evidence>
<feature type="modified residue" description="N6-(pyridoxal phosphate)lysine" evidence="4">
    <location>
        <position position="232"/>
    </location>
</feature>
<comment type="similarity">
    <text evidence="4 6">Belongs to the kynureninase family.</text>
</comment>
<dbReference type="AlphaFoldDB" id="A0A0Q9YT71"/>
<evidence type="ECO:0000256" key="1">
    <source>
        <dbReference type="ARBA" id="ARBA00022642"/>
    </source>
</evidence>
<reference evidence="7" key="1">
    <citation type="submission" date="2015-09" db="EMBL/GenBank/DDBJ databases">
        <title>Draft Genome Sequences of Two Novel Amoeba-resistant Intranuclear Bacteria, Candidatus Berkiella cookevillensis and Candidatus Berkiella aquae.</title>
        <authorList>
            <person name="Mehari Y.T."/>
            <person name="Arivett B.A."/>
            <person name="Farone A.L."/>
            <person name="Gunderson J.H."/>
            <person name="Farone M.B."/>
        </authorList>
    </citation>
    <scope>NUCLEOTIDE SEQUENCE [LARGE SCALE GENOMIC DNA]</scope>
    <source>
        <strain evidence="7">CC99</strain>
    </source>
</reference>
<dbReference type="GO" id="GO:0030429">
    <property type="term" value="F:kynureninase activity"/>
    <property type="evidence" value="ECO:0007669"/>
    <property type="project" value="UniProtKB-UniRule"/>
</dbReference>
<dbReference type="Gene3D" id="3.40.640.10">
    <property type="entry name" value="Type I PLP-dependent aspartate aminotransferase-like (Major domain)"/>
    <property type="match status" value="1"/>
</dbReference>
<evidence type="ECO:0000256" key="6">
    <source>
        <dbReference type="PIRNR" id="PIRNR038800"/>
    </source>
</evidence>
<sequence>MSSRPTLVFKTPKEAFHIPQINGKNATYFCGHSLGLQPKRTFDVIQKELTKWKEGAALSYFQGEEPWVGLTEQLCAPLAALVGAKASEVVAMNSLTINLHLMLASFYKPSPHKYKIIIEEGAFPSDRYAVQSHIQWHGFDPKQSLIKVKAKNGIFKTEDLLRVLEEHGDSIMLSLLPGVQYYTGQVLPIAEMTKILKEKEIIAGWDFAHGVGNIPMSLHDWNIDFAVWCHYKYMNSGPGAVAGCFVHEQYATNKKNFRLQGWWGNDLSSRFLMQEAFDPYANAMGWQVSNAAVFSLVPLKATFELINQVGGLQVLRAQSIDLTTYLIQAVKENFENDIELVTPEDITQRGCQLSIAFKNKNAKDICAFLIQQGVVVDFRNPNVIRIAPVPLYNDYDDIDHLIKILQQACQRF</sequence>
<dbReference type="HAMAP" id="MF_01970">
    <property type="entry name" value="Kynureninase"/>
    <property type="match status" value="1"/>
</dbReference>
<comment type="catalytic activity">
    <reaction evidence="6">
        <text>3-hydroxy-L-kynurenine + H2O = 3-hydroxyanthranilate + L-alanine + H(+)</text>
        <dbReference type="Rhea" id="RHEA:25143"/>
        <dbReference type="ChEBI" id="CHEBI:15377"/>
        <dbReference type="ChEBI" id="CHEBI:15378"/>
        <dbReference type="ChEBI" id="CHEBI:36559"/>
        <dbReference type="ChEBI" id="CHEBI:57972"/>
        <dbReference type="ChEBI" id="CHEBI:58125"/>
        <dbReference type="EC" id="3.7.1.3"/>
    </reaction>
</comment>
<gene>
    <name evidence="4 7" type="primary">kynU</name>
    <name evidence="7" type="ORF">CC99x_00353</name>
    <name evidence="8" type="ORF">CC99x_005165</name>
</gene>
<dbReference type="SUPFAM" id="SSF53383">
    <property type="entry name" value="PLP-dependent transferases"/>
    <property type="match status" value="1"/>
</dbReference>
<keyword evidence="9" id="KW-1185">Reference proteome</keyword>
<dbReference type="OrthoDB" id="9812626at2"/>
<feature type="binding site" evidence="4">
    <location>
        <position position="96"/>
    </location>
    <ligand>
        <name>pyridoxal 5'-phosphate</name>
        <dbReference type="ChEBI" id="CHEBI:597326"/>
    </ligand>
</feature>
<dbReference type="NCBIfam" id="TIGR01814">
    <property type="entry name" value="kynureninase"/>
    <property type="match status" value="1"/>
</dbReference>
<dbReference type="GO" id="GO:0030170">
    <property type="term" value="F:pyridoxal phosphate binding"/>
    <property type="evidence" value="ECO:0007669"/>
    <property type="project" value="UniProtKB-UniRule"/>
</dbReference>
<dbReference type="InterPro" id="IPR015421">
    <property type="entry name" value="PyrdxlP-dep_Trfase_major"/>
</dbReference>
<comment type="pathway">
    <text evidence="4 6">Amino-acid degradation; L-kynurenine degradation; L-alanine and anthranilate from L-kynurenine: step 1/1.</text>
</comment>
<dbReference type="EMBL" id="LKHV01000001">
    <property type="protein sequence ID" value="KRG20132.1"/>
    <property type="molecule type" value="Genomic_DNA"/>
</dbReference>
<reference evidence="8" key="3">
    <citation type="submission" date="2021-06" db="EMBL/GenBank/DDBJ databases">
        <title>Genomic Description and Analysis of Intracellular Bacteria, Candidatus Berkiella cookevillensis and Candidatus Berkiella aquae.</title>
        <authorList>
            <person name="Kidane D.T."/>
            <person name="Mehari Y.T."/>
            <person name="Rice F.C."/>
            <person name="Arivett B.A."/>
            <person name="Farone A.L."/>
            <person name="Berk S.G."/>
            <person name="Farone M.B."/>
        </authorList>
    </citation>
    <scope>NUCLEOTIDE SEQUENCE</scope>
    <source>
        <strain evidence="8">CC99</strain>
    </source>
</reference>
<dbReference type="PIRSF" id="PIRSF038800">
    <property type="entry name" value="KYNU"/>
    <property type="match status" value="1"/>
</dbReference>
<proteinExistence type="inferred from homology"/>
<evidence type="ECO:0000256" key="4">
    <source>
        <dbReference type="HAMAP-Rule" id="MF_01970"/>
    </source>
</evidence>
<keyword evidence="2 4" id="KW-0378">Hydrolase</keyword>
<dbReference type="UniPathway" id="UPA00334">
    <property type="reaction ID" value="UER00455"/>
</dbReference>
<dbReference type="InterPro" id="IPR015424">
    <property type="entry name" value="PyrdxlP-dep_Trfase"/>
</dbReference>
<dbReference type="GO" id="GO:0019805">
    <property type="term" value="P:quinolinate biosynthetic process"/>
    <property type="evidence" value="ECO:0007669"/>
    <property type="project" value="UniProtKB-UniRule"/>
</dbReference>
<dbReference type="GO" id="GO:0005737">
    <property type="term" value="C:cytoplasm"/>
    <property type="evidence" value="ECO:0007669"/>
    <property type="project" value="UniProtKB-UniRule"/>
</dbReference>
<feature type="binding site" evidence="4">
    <location>
        <position position="290"/>
    </location>
    <ligand>
        <name>pyridoxal 5'-phosphate</name>
        <dbReference type="ChEBI" id="CHEBI:597326"/>
    </ligand>
</feature>
<evidence type="ECO:0000313" key="9">
    <source>
        <dbReference type="Proteomes" id="UP000051494"/>
    </source>
</evidence>
<comment type="caution">
    <text evidence="4">Lacks conserved residue(s) required for the propagation of feature annotation.</text>
</comment>
<evidence type="ECO:0000313" key="7">
    <source>
        <dbReference type="EMBL" id="KRG20132.1"/>
    </source>
</evidence>
<protein>
    <recommendedName>
        <fullName evidence="4 5">Kynureninase</fullName>
        <ecNumber evidence="4 5">3.7.1.3</ecNumber>
    </recommendedName>
    <alternativeName>
        <fullName evidence="4">L-kynurenine hydrolase</fullName>
    </alternativeName>
</protein>
<feature type="binding site" evidence="4">
    <location>
        <position position="231"/>
    </location>
    <ligand>
        <name>pyridoxal 5'-phosphate</name>
        <dbReference type="ChEBI" id="CHEBI:597326"/>
    </ligand>
</feature>
<dbReference type="RefSeq" id="WP_057623010.1">
    <property type="nucleotide sequence ID" value="NZ_LKHV02000001.1"/>
</dbReference>